<evidence type="ECO:0008006" key="6">
    <source>
        <dbReference type="Google" id="ProtNLM"/>
    </source>
</evidence>
<dbReference type="PANTHER" id="PTHR12176">
    <property type="entry name" value="SAM-DEPENDENT METHYLTRANSFERASE SUPERFAMILY PROTEIN"/>
    <property type="match status" value="1"/>
</dbReference>
<dbReference type="PANTHER" id="PTHR12176:SF76">
    <property type="entry name" value="S-ADENOSYL-L-METHIONINE-DEPENDENT METHYLTRANSFERASES SUPERFAMILY PROTEIN"/>
    <property type="match status" value="1"/>
</dbReference>
<keyword evidence="5" id="KW-1185">Reference proteome</keyword>
<dbReference type="InterPro" id="IPR051419">
    <property type="entry name" value="Lys/N-term_MeTrsfase_sf"/>
</dbReference>
<comment type="similarity">
    <text evidence="1">Belongs to the methyltransferase superfamily.</text>
</comment>
<evidence type="ECO:0000313" key="5">
    <source>
        <dbReference type="Proteomes" id="UP001642360"/>
    </source>
</evidence>
<keyword evidence="3" id="KW-0808">Transferase</keyword>
<dbReference type="GO" id="GO:0008168">
    <property type="term" value="F:methyltransferase activity"/>
    <property type="evidence" value="ECO:0007669"/>
    <property type="project" value="UniProtKB-KW"/>
</dbReference>
<dbReference type="EMBL" id="CAUOFW020004780">
    <property type="protein sequence ID" value="CAK9167232.1"/>
    <property type="molecule type" value="Genomic_DNA"/>
</dbReference>
<evidence type="ECO:0000256" key="3">
    <source>
        <dbReference type="ARBA" id="ARBA00022679"/>
    </source>
</evidence>
<evidence type="ECO:0000256" key="2">
    <source>
        <dbReference type="ARBA" id="ARBA00022603"/>
    </source>
</evidence>
<sequence>MIYAGAENVHSIFNKGQKWTQAYWDEFASLPAIVPKGPIAILGLGGGTAAHLMLDLWPSLQLEGWEIDEILIDKAREYLWLSDLEMHTQDGGILHVHVGDAVSPLVTVPGGYAGIVVDLFSDGKILPQLQEIT</sequence>
<reference evidence="4 5" key="1">
    <citation type="submission" date="2024-02" db="EMBL/GenBank/DDBJ databases">
        <authorList>
            <person name="Vignale AGUSTIN F."/>
            <person name="Sosa J E."/>
            <person name="Modenutti C."/>
        </authorList>
    </citation>
    <scope>NUCLEOTIDE SEQUENCE [LARGE SCALE GENOMIC DNA]</scope>
</reference>
<evidence type="ECO:0000256" key="1">
    <source>
        <dbReference type="ARBA" id="ARBA00008361"/>
    </source>
</evidence>
<gene>
    <name evidence="4" type="ORF">ILEXP_LOCUS36496</name>
</gene>
<dbReference type="InterPro" id="IPR029063">
    <property type="entry name" value="SAM-dependent_MTases_sf"/>
</dbReference>
<keyword evidence="2" id="KW-0489">Methyltransferase</keyword>
<protein>
    <recommendedName>
        <fullName evidence="6">Spermidine synthase</fullName>
    </recommendedName>
</protein>
<dbReference type="GO" id="GO:0032259">
    <property type="term" value="P:methylation"/>
    <property type="evidence" value="ECO:0007669"/>
    <property type="project" value="UniProtKB-KW"/>
</dbReference>
<dbReference type="AlphaFoldDB" id="A0ABC8TGJ0"/>
<dbReference type="Proteomes" id="UP001642360">
    <property type="component" value="Unassembled WGS sequence"/>
</dbReference>
<proteinExistence type="inferred from homology"/>
<name>A0ABC8TGJ0_9AQUA</name>
<dbReference type="SUPFAM" id="SSF53335">
    <property type="entry name" value="S-adenosyl-L-methionine-dependent methyltransferases"/>
    <property type="match status" value="1"/>
</dbReference>
<evidence type="ECO:0000313" key="4">
    <source>
        <dbReference type="EMBL" id="CAK9167232.1"/>
    </source>
</evidence>
<organism evidence="4 5">
    <name type="scientific">Ilex paraguariensis</name>
    <name type="common">yerba mate</name>
    <dbReference type="NCBI Taxonomy" id="185542"/>
    <lineage>
        <taxon>Eukaryota</taxon>
        <taxon>Viridiplantae</taxon>
        <taxon>Streptophyta</taxon>
        <taxon>Embryophyta</taxon>
        <taxon>Tracheophyta</taxon>
        <taxon>Spermatophyta</taxon>
        <taxon>Magnoliopsida</taxon>
        <taxon>eudicotyledons</taxon>
        <taxon>Gunneridae</taxon>
        <taxon>Pentapetalae</taxon>
        <taxon>asterids</taxon>
        <taxon>campanulids</taxon>
        <taxon>Aquifoliales</taxon>
        <taxon>Aquifoliaceae</taxon>
        <taxon>Ilex</taxon>
    </lineage>
</organism>
<accession>A0ABC8TGJ0</accession>
<dbReference type="Gene3D" id="3.40.50.150">
    <property type="entry name" value="Vaccinia Virus protein VP39"/>
    <property type="match status" value="1"/>
</dbReference>
<comment type="caution">
    <text evidence="4">The sequence shown here is derived from an EMBL/GenBank/DDBJ whole genome shotgun (WGS) entry which is preliminary data.</text>
</comment>